<organism evidence="1 2">
    <name type="scientific">Cichorium intybus</name>
    <name type="common">Chicory</name>
    <dbReference type="NCBI Taxonomy" id="13427"/>
    <lineage>
        <taxon>Eukaryota</taxon>
        <taxon>Viridiplantae</taxon>
        <taxon>Streptophyta</taxon>
        <taxon>Embryophyta</taxon>
        <taxon>Tracheophyta</taxon>
        <taxon>Spermatophyta</taxon>
        <taxon>Magnoliopsida</taxon>
        <taxon>eudicotyledons</taxon>
        <taxon>Gunneridae</taxon>
        <taxon>Pentapetalae</taxon>
        <taxon>asterids</taxon>
        <taxon>campanulids</taxon>
        <taxon>Asterales</taxon>
        <taxon>Asteraceae</taxon>
        <taxon>Cichorioideae</taxon>
        <taxon>Cichorieae</taxon>
        <taxon>Cichoriinae</taxon>
        <taxon>Cichorium</taxon>
    </lineage>
</organism>
<reference evidence="1 2" key="2">
    <citation type="journal article" date="2022" name="Mol. Ecol. Resour.">
        <title>The genomes of chicory, endive, great burdock and yacon provide insights into Asteraceae paleo-polyploidization history and plant inulin production.</title>
        <authorList>
            <person name="Fan W."/>
            <person name="Wang S."/>
            <person name="Wang H."/>
            <person name="Wang A."/>
            <person name="Jiang F."/>
            <person name="Liu H."/>
            <person name="Zhao H."/>
            <person name="Xu D."/>
            <person name="Zhang Y."/>
        </authorList>
    </citation>
    <scope>NUCLEOTIDE SEQUENCE [LARGE SCALE GENOMIC DNA]</scope>
    <source>
        <strain evidence="2">cv. Punajuju</strain>
        <tissue evidence="1">Leaves</tissue>
    </source>
</reference>
<evidence type="ECO:0000313" key="2">
    <source>
        <dbReference type="Proteomes" id="UP001055811"/>
    </source>
</evidence>
<accession>A0ACB9AH85</accession>
<name>A0ACB9AH85_CICIN</name>
<proteinExistence type="predicted"/>
<comment type="caution">
    <text evidence="1">The sequence shown here is derived from an EMBL/GenBank/DDBJ whole genome shotgun (WGS) entry which is preliminary data.</text>
</comment>
<evidence type="ECO:0000313" key="1">
    <source>
        <dbReference type="EMBL" id="KAI3709005.1"/>
    </source>
</evidence>
<protein>
    <submittedName>
        <fullName evidence="1">Uncharacterized protein</fullName>
    </submittedName>
</protein>
<dbReference type="Proteomes" id="UP001055811">
    <property type="component" value="Linkage Group LG07"/>
</dbReference>
<reference evidence="2" key="1">
    <citation type="journal article" date="2022" name="Mol. Ecol. Resour.">
        <title>The genomes of chicory, endive, great burdock and yacon provide insights into Asteraceae palaeo-polyploidization history and plant inulin production.</title>
        <authorList>
            <person name="Fan W."/>
            <person name="Wang S."/>
            <person name="Wang H."/>
            <person name="Wang A."/>
            <person name="Jiang F."/>
            <person name="Liu H."/>
            <person name="Zhao H."/>
            <person name="Xu D."/>
            <person name="Zhang Y."/>
        </authorList>
    </citation>
    <scope>NUCLEOTIDE SEQUENCE [LARGE SCALE GENOMIC DNA]</scope>
    <source>
        <strain evidence="2">cv. Punajuju</strain>
    </source>
</reference>
<keyword evidence="2" id="KW-1185">Reference proteome</keyword>
<dbReference type="EMBL" id="CM042015">
    <property type="protein sequence ID" value="KAI3709005.1"/>
    <property type="molecule type" value="Genomic_DNA"/>
</dbReference>
<gene>
    <name evidence="1" type="ORF">L2E82_38682</name>
</gene>
<sequence>MDDSKSSAVAYEWRNYLQNGNGDIFEILKRAIMVAASDHPTEFQIRRHNIAQTLLSGELIKRFESDKCKKQCPKETKEETLVSEALNTSVLINEEGHEYSKCHGKPPNMLTVKLISGRKFQIPLGPVTTENKVDDHGARVYSEEVAEVLRIKKILDKSEDKSESESVVCDLLAKLQSMGLSMETLEETMIGKTVSVLKKHASEKVRQIARTLVKAWKRTVDEWIKKQSNNVEPTSQHVKPTNLNMNTERKLEGSEKASMTGNGGEMDSSDILEAAKRKLQEGYKNAENIKKKRRVQMMEVHEVMKQGLLPPHDHRSRRKVYWRH</sequence>